<name>A0AA88WY06_9ASTE</name>
<dbReference type="SMART" id="SM00355">
    <property type="entry name" value="ZnF_C2H2"/>
    <property type="match status" value="4"/>
</dbReference>
<sequence>MGEDPELKFVCKLCDKKYPCGKSLGGHMRSHVVNTNSAESEENFEPIMKKVSTLKSENGNLELLGGPGSSAAYGLRENPKRTWRAVDSSFPVAQERVCKQCGKGFQSMKALCGHMACHSEKDRGLKDDHSWTNDSHSDTEAGDAARQKRSQGKRYSKRIVTKSASFSLVNGVSSSVSEIDDEEQGEIAMCLMMLSRDSGNWGGVNSVVESSDNNSVLLESKSSSIDMRIGRKSVLKSCAQNGDETPEMKRSGGKKLEARAFDADTVQFENSYSGYQRNGAKKVESDISVDEVLRNAASRKGFNKDLIEEKGYGEHAIDSYWMKFDSRKRTRGGSSMKDDSSDVEVCKNGHKRSKFECLNCNKTFSSHQALGGHRPCFKKSNACLNSRHESGENSAEREPPRDFIQPGDEKPNAKELSSNAEKKIRPKKSKGHKCPICLKMFKSGQALGGHKRSHFLGGPEVKSDQTLEIKQEAPDHSPDLIDLNFPPPEEDEADGHGQFIPF</sequence>
<dbReference type="PROSITE" id="PS00028">
    <property type="entry name" value="ZINC_FINGER_C2H2_1"/>
    <property type="match status" value="3"/>
</dbReference>
<feature type="compositionally biased region" description="Basic and acidic residues" evidence="2">
    <location>
        <begin position="123"/>
        <end position="146"/>
    </location>
</feature>
<feature type="region of interest" description="Disordered" evidence="2">
    <location>
        <begin position="123"/>
        <end position="156"/>
    </location>
</feature>
<feature type="domain" description="C2H2-type" evidence="3">
    <location>
        <begin position="96"/>
        <end position="123"/>
    </location>
</feature>
<keyword evidence="1" id="KW-0863">Zinc-finger</keyword>
<dbReference type="SUPFAM" id="SSF57667">
    <property type="entry name" value="beta-beta-alpha zinc fingers"/>
    <property type="match status" value="2"/>
</dbReference>
<evidence type="ECO:0000313" key="4">
    <source>
        <dbReference type="EMBL" id="KAK3035917.1"/>
    </source>
</evidence>
<comment type="caution">
    <text evidence="4">The sequence shown here is derived from an EMBL/GenBank/DDBJ whole genome shotgun (WGS) entry which is preliminary data.</text>
</comment>
<keyword evidence="1" id="KW-0862">Zinc</keyword>
<dbReference type="EMBL" id="JAVXUP010000162">
    <property type="protein sequence ID" value="KAK3035917.1"/>
    <property type="molecule type" value="Genomic_DNA"/>
</dbReference>
<reference evidence="4" key="1">
    <citation type="submission" date="2022-12" db="EMBL/GenBank/DDBJ databases">
        <title>Draft genome assemblies for two species of Escallonia (Escalloniales).</title>
        <authorList>
            <person name="Chanderbali A."/>
            <person name="Dervinis C."/>
            <person name="Anghel I."/>
            <person name="Soltis D."/>
            <person name="Soltis P."/>
            <person name="Zapata F."/>
        </authorList>
    </citation>
    <scope>NUCLEOTIDE SEQUENCE</scope>
    <source>
        <strain evidence="4">UCBG64.0493</strain>
        <tissue evidence="4">Leaf</tissue>
    </source>
</reference>
<evidence type="ECO:0000256" key="2">
    <source>
        <dbReference type="SAM" id="MobiDB-lite"/>
    </source>
</evidence>
<evidence type="ECO:0000313" key="5">
    <source>
        <dbReference type="Proteomes" id="UP001188597"/>
    </source>
</evidence>
<organism evidence="4 5">
    <name type="scientific">Escallonia herrerae</name>
    <dbReference type="NCBI Taxonomy" id="1293975"/>
    <lineage>
        <taxon>Eukaryota</taxon>
        <taxon>Viridiplantae</taxon>
        <taxon>Streptophyta</taxon>
        <taxon>Embryophyta</taxon>
        <taxon>Tracheophyta</taxon>
        <taxon>Spermatophyta</taxon>
        <taxon>Magnoliopsida</taxon>
        <taxon>eudicotyledons</taxon>
        <taxon>Gunneridae</taxon>
        <taxon>Pentapetalae</taxon>
        <taxon>asterids</taxon>
        <taxon>campanulids</taxon>
        <taxon>Escalloniales</taxon>
        <taxon>Escalloniaceae</taxon>
        <taxon>Escallonia</taxon>
    </lineage>
</organism>
<evidence type="ECO:0000256" key="1">
    <source>
        <dbReference type="PROSITE-ProRule" id="PRU00042"/>
    </source>
</evidence>
<dbReference type="Gene3D" id="3.30.160.60">
    <property type="entry name" value="Classic Zinc Finger"/>
    <property type="match status" value="1"/>
</dbReference>
<feature type="domain" description="C2H2-type" evidence="3">
    <location>
        <begin position="432"/>
        <end position="459"/>
    </location>
</feature>
<evidence type="ECO:0000259" key="3">
    <source>
        <dbReference type="PROSITE" id="PS50157"/>
    </source>
</evidence>
<accession>A0AA88WY06</accession>
<feature type="region of interest" description="Disordered" evidence="2">
    <location>
        <begin position="387"/>
        <end position="430"/>
    </location>
</feature>
<dbReference type="Pfam" id="PF13912">
    <property type="entry name" value="zf-C2H2_6"/>
    <property type="match status" value="4"/>
</dbReference>
<dbReference type="PANTHER" id="PTHR46869:SF1">
    <property type="entry name" value="C2H2-LIKE ZINC FINGER PROTEIN"/>
    <property type="match status" value="1"/>
</dbReference>
<keyword evidence="5" id="KW-1185">Reference proteome</keyword>
<dbReference type="GO" id="GO:0008270">
    <property type="term" value="F:zinc ion binding"/>
    <property type="evidence" value="ECO:0007669"/>
    <property type="project" value="UniProtKB-KW"/>
</dbReference>
<keyword evidence="1" id="KW-0479">Metal-binding</keyword>
<dbReference type="PANTHER" id="PTHR46869">
    <property type="entry name" value="C2H2-LIKE ZINC FINGER PROTEIN"/>
    <property type="match status" value="1"/>
</dbReference>
<feature type="compositionally biased region" description="Basic and acidic residues" evidence="2">
    <location>
        <begin position="461"/>
        <end position="479"/>
    </location>
</feature>
<dbReference type="InterPro" id="IPR013087">
    <property type="entry name" value="Znf_C2H2_type"/>
</dbReference>
<proteinExistence type="predicted"/>
<dbReference type="Proteomes" id="UP001188597">
    <property type="component" value="Unassembled WGS sequence"/>
</dbReference>
<feature type="compositionally biased region" description="Basic residues" evidence="2">
    <location>
        <begin position="147"/>
        <end position="156"/>
    </location>
</feature>
<protein>
    <recommendedName>
        <fullName evidence="3">C2H2-type domain-containing protein</fullName>
    </recommendedName>
</protein>
<feature type="compositionally biased region" description="Basic and acidic residues" evidence="2">
    <location>
        <begin position="387"/>
        <end position="413"/>
    </location>
</feature>
<dbReference type="AlphaFoldDB" id="A0AA88WY06"/>
<gene>
    <name evidence="4" type="ORF">RJ639_031340</name>
</gene>
<dbReference type="PROSITE" id="PS50157">
    <property type="entry name" value="ZINC_FINGER_C2H2_2"/>
    <property type="match status" value="3"/>
</dbReference>
<feature type="region of interest" description="Disordered" evidence="2">
    <location>
        <begin position="448"/>
        <end position="502"/>
    </location>
</feature>
<feature type="domain" description="C2H2-type" evidence="3">
    <location>
        <begin position="9"/>
        <end position="31"/>
    </location>
</feature>
<dbReference type="InterPro" id="IPR036236">
    <property type="entry name" value="Znf_C2H2_sf"/>
</dbReference>